<proteinExistence type="inferred from homology"/>
<evidence type="ECO:0000313" key="10">
    <source>
        <dbReference type="Proteomes" id="UP000037923"/>
    </source>
</evidence>
<dbReference type="PROSITE" id="PS00221">
    <property type="entry name" value="MIP"/>
    <property type="match status" value="1"/>
</dbReference>
<dbReference type="RefSeq" id="XP_015652471.1">
    <property type="nucleotide sequence ID" value="XM_015809151.1"/>
</dbReference>
<protein>
    <submittedName>
        <fullName evidence="9">Putative mitochondrial Aquaporin 9</fullName>
    </submittedName>
</protein>
<organism evidence="9 10">
    <name type="scientific">Leptomonas pyrrhocoris</name>
    <name type="common">Firebug parasite</name>
    <dbReference type="NCBI Taxonomy" id="157538"/>
    <lineage>
        <taxon>Eukaryota</taxon>
        <taxon>Discoba</taxon>
        <taxon>Euglenozoa</taxon>
        <taxon>Kinetoplastea</taxon>
        <taxon>Metakinetoplastina</taxon>
        <taxon>Trypanosomatida</taxon>
        <taxon>Trypanosomatidae</taxon>
        <taxon>Leishmaniinae</taxon>
        <taxon>Leptomonas</taxon>
    </lineage>
</organism>
<evidence type="ECO:0000256" key="2">
    <source>
        <dbReference type="ARBA" id="ARBA00006175"/>
    </source>
</evidence>
<feature type="transmembrane region" description="Helical" evidence="8">
    <location>
        <begin position="257"/>
        <end position="280"/>
    </location>
</feature>
<evidence type="ECO:0000256" key="5">
    <source>
        <dbReference type="ARBA" id="ARBA00022989"/>
    </source>
</evidence>
<name>A0A0N0VD32_LEPPY</name>
<dbReference type="VEuPathDB" id="TriTrypDB:LpyrH10_32_1200"/>
<feature type="transmembrane region" description="Helical" evidence="8">
    <location>
        <begin position="122"/>
        <end position="140"/>
    </location>
</feature>
<evidence type="ECO:0000256" key="3">
    <source>
        <dbReference type="ARBA" id="ARBA00022448"/>
    </source>
</evidence>
<dbReference type="InterPro" id="IPR022357">
    <property type="entry name" value="MIP_CS"/>
</dbReference>
<comment type="subcellular location">
    <subcellularLocation>
        <location evidence="1">Membrane</location>
        <topology evidence="1">Multi-pass membrane protein</topology>
    </subcellularLocation>
</comment>
<dbReference type="Pfam" id="PF00230">
    <property type="entry name" value="MIP"/>
    <property type="match status" value="1"/>
</dbReference>
<dbReference type="Gene3D" id="1.20.1080.10">
    <property type="entry name" value="Glycerol uptake facilitator protein"/>
    <property type="match status" value="1"/>
</dbReference>
<evidence type="ECO:0000256" key="4">
    <source>
        <dbReference type="ARBA" id="ARBA00022692"/>
    </source>
</evidence>
<feature type="transmembrane region" description="Helical" evidence="8">
    <location>
        <begin position="71"/>
        <end position="92"/>
    </location>
</feature>
<comment type="similarity">
    <text evidence="2 7">Belongs to the MIP/aquaporin (TC 1.A.8) family.</text>
</comment>
<keyword evidence="3 7" id="KW-0813">Transport</keyword>
<dbReference type="Proteomes" id="UP000037923">
    <property type="component" value="Unassembled WGS sequence"/>
</dbReference>
<accession>A0A0N0VD32</accession>
<dbReference type="OrthoDB" id="3222at2759"/>
<dbReference type="InterPro" id="IPR023271">
    <property type="entry name" value="Aquaporin-like"/>
</dbReference>
<dbReference type="EMBL" id="LGTL01000032">
    <property type="protein sequence ID" value="KPA74032.1"/>
    <property type="molecule type" value="Genomic_DNA"/>
</dbReference>
<evidence type="ECO:0000313" key="9">
    <source>
        <dbReference type="EMBL" id="KPA74032.1"/>
    </source>
</evidence>
<dbReference type="GO" id="GO:0015250">
    <property type="term" value="F:water channel activity"/>
    <property type="evidence" value="ECO:0007669"/>
    <property type="project" value="TreeGrafter"/>
</dbReference>
<evidence type="ECO:0000256" key="1">
    <source>
        <dbReference type="ARBA" id="ARBA00004141"/>
    </source>
</evidence>
<feature type="transmembrane region" description="Helical" evidence="8">
    <location>
        <begin position="175"/>
        <end position="195"/>
    </location>
</feature>
<keyword evidence="5 8" id="KW-1133">Transmembrane helix</keyword>
<dbReference type="InterPro" id="IPR000425">
    <property type="entry name" value="MIP"/>
</dbReference>
<dbReference type="GeneID" id="26909870"/>
<sequence length="284" mass="31272">MEEEDYGEEVTVDDKVNLMSQDAWPLYRYRWWLREYFSEFFGTFFLISFGDGVCATMMFHAGDTAASQTIASWLGITFGWGIGLTIALYVSMGVSGGHLNPAVTLANCVFGAFPWRKAPGFILAQILGAMVGGANVYALFKPFFDKGEQNLLPGETMTTKYGGIFCTYPGVPNGYAVWSELFNTMALMMGILGINDDRMTPAINFKPCAVGALVFCIGLTTGVNSGYAINPARDLGPRMITGMLWGSDPFTVHHHYFWIPMFCPIFGAILGVFFYVVFIVPKGV</sequence>
<dbReference type="NCBIfam" id="TIGR00861">
    <property type="entry name" value="MIP"/>
    <property type="match status" value="1"/>
</dbReference>
<feature type="transmembrane region" description="Helical" evidence="8">
    <location>
        <begin position="207"/>
        <end position="229"/>
    </location>
</feature>
<comment type="caution">
    <text evidence="9">The sequence shown here is derived from an EMBL/GenBank/DDBJ whole genome shotgun (WGS) entry which is preliminary data.</text>
</comment>
<evidence type="ECO:0000256" key="6">
    <source>
        <dbReference type="ARBA" id="ARBA00023136"/>
    </source>
</evidence>
<keyword evidence="6 8" id="KW-0472">Membrane</keyword>
<dbReference type="PANTHER" id="PTHR43829">
    <property type="entry name" value="AQUAPORIN OR AQUAGLYCEROPORIN RELATED"/>
    <property type="match status" value="1"/>
</dbReference>
<dbReference type="AlphaFoldDB" id="A0A0N0VD32"/>
<dbReference type="GO" id="GO:0015254">
    <property type="term" value="F:glycerol channel activity"/>
    <property type="evidence" value="ECO:0007669"/>
    <property type="project" value="TreeGrafter"/>
</dbReference>
<dbReference type="OMA" id="HSCFTDF"/>
<dbReference type="PANTHER" id="PTHR43829:SF9">
    <property type="entry name" value="AQUAPORIN-9"/>
    <property type="match status" value="1"/>
</dbReference>
<gene>
    <name evidence="9" type="ORF">ABB37_09587</name>
</gene>
<dbReference type="CDD" id="cd00333">
    <property type="entry name" value="MIP"/>
    <property type="match status" value="1"/>
</dbReference>
<dbReference type="PRINTS" id="PR00783">
    <property type="entry name" value="MINTRINSICP"/>
</dbReference>
<evidence type="ECO:0000256" key="8">
    <source>
        <dbReference type="SAM" id="Phobius"/>
    </source>
</evidence>
<reference evidence="9 10" key="1">
    <citation type="submission" date="2015-07" db="EMBL/GenBank/DDBJ databases">
        <title>High-quality genome of monoxenous trypanosomatid Leptomonas pyrrhocoris.</title>
        <authorList>
            <person name="Flegontov P."/>
            <person name="Butenko A."/>
            <person name="Firsov S."/>
            <person name="Vlcek C."/>
            <person name="Logacheva M.D."/>
            <person name="Field M."/>
            <person name="Filatov D."/>
            <person name="Flegontova O."/>
            <person name="Gerasimov E."/>
            <person name="Jackson A.P."/>
            <person name="Kelly S."/>
            <person name="Opperdoes F."/>
            <person name="O'Reilly A."/>
            <person name="Votypka J."/>
            <person name="Yurchenko V."/>
            <person name="Lukes J."/>
        </authorList>
    </citation>
    <scope>NUCLEOTIDE SEQUENCE [LARGE SCALE GENOMIC DNA]</scope>
    <source>
        <strain evidence="9">H10</strain>
    </source>
</reference>
<keyword evidence="10" id="KW-1185">Reference proteome</keyword>
<feature type="transmembrane region" description="Helical" evidence="8">
    <location>
        <begin position="40"/>
        <end position="59"/>
    </location>
</feature>
<evidence type="ECO:0000256" key="7">
    <source>
        <dbReference type="RuleBase" id="RU000477"/>
    </source>
</evidence>
<dbReference type="GO" id="GO:0005886">
    <property type="term" value="C:plasma membrane"/>
    <property type="evidence" value="ECO:0007669"/>
    <property type="project" value="TreeGrafter"/>
</dbReference>
<keyword evidence="4 7" id="KW-0812">Transmembrane</keyword>
<dbReference type="SUPFAM" id="SSF81338">
    <property type="entry name" value="Aquaporin-like"/>
    <property type="match status" value="1"/>
</dbReference>
<dbReference type="InterPro" id="IPR050363">
    <property type="entry name" value="MIP/Aquaporin"/>
</dbReference>